<organism evidence="1">
    <name type="scientific">marine metagenome</name>
    <dbReference type="NCBI Taxonomy" id="408172"/>
    <lineage>
        <taxon>unclassified sequences</taxon>
        <taxon>metagenomes</taxon>
        <taxon>ecological metagenomes</taxon>
    </lineage>
</organism>
<dbReference type="SUPFAM" id="SSF53182">
    <property type="entry name" value="Pyrrolidone carboxyl peptidase (pyroglutamate aminopeptidase)"/>
    <property type="match status" value="1"/>
</dbReference>
<accession>A0A382GCW9</accession>
<dbReference type="InterPro" id="IPR036440">
    <property type="entry name" value="Peptidase_C15-like_sf"/>
</dbReference>
<protein>
    <recommendedName>
        <fullName evidence="2">Dockerin domain-containing protein</fullName>
    </recommendedName>
</protein>
<dbReference type="Gene3D" id="3.40.630.20">
    <property type="entry name" value="Peptidase C15, pyroglutamyl peptidase I-like"/>
    <property type="match status" value="1"/>
</dbReference>
<evidence type="ECO:0000313" key="1">
    <source>
        <dbReference type="EMBL" id="SVB73068.1"/>
    </source>
</evidence>
<gene>
    <name evidence="1" type="ORF">METZ01_LOCUS225922</name>
</gene>
<name>A0A382GCW9_9ZZZZ</name>
<dbReference type="AlphaFoldDB" id="A0A382GCW9"/>
<sequence>MKTNIVTIFILLFSIFNLQFAQVVPAYTPISLENGGVELSTNSIILNAEDFEIDFRENAQLTIYPNQFIWRLELILPEFRSGHLAISNWLIPEGGRLFIFNDLESYTGPYLNRSEEVFMSGRFISERITLEYFEPVNAEFSGNFKIDGILPDFVVTSSQGVDIHAVKVKPVRERPKIMVTGYWPPTNEMVRHFSQDSELNPEGWQGENWEGLGYDVVSFFPEFDPADCNNCGQGYGDLEVDYQDFSGDFWPIVEEVQPVGIITFSRGFNDMSWELENRLVNRTNWYDDYTAPLLPTPNPPDDTVENYHVRYTSLPVTDIINAIQEAHIGLDPYLDNTNAGMFLSEFAGYHGVWYKEFYEENIDIPCFSGGHIHVGAQVDWDTAKQAAEVSIRTLINYVDQFMVISGDCNSDGEVNILDVVALAGTILGNIE</sequence>
<dbReference type="EMBL" id="UINC01054859">
    <property type="protein sequence ID" value="SVB73068.1"/>
    <property type="molecule type" value="Genomic_DNA"/>
</dbReference>
<proteinExistence type="predicted"/>
<evidence type="ECO:0008006" key="2">
    <source>
        <dbReference type="Google" id="ProtNLM"/>
    </source>
</evidence>
<reference evidence="1" key="1">
    <citation type="submission" date="2018-05" db="EMBL/GenBank/DDBJ databases">
        <authorList>
            <person name="Lanie J.A."/>
            <person name="Ng W.-L."/>
            <person name="Kazmierczak K.M."/>
            <person name="Andrzejewski T.M."/>
            <person name="Davidsen T.M."/>
            <person name="Wayne K.J."/>
            <person name="Tettelin H."/>
            <person name="Glass J.I."/>
            <person name="Rusch D."/>
            <person name="Podicherti R."/>
            <person name="Tsui H.-C.T."/>
            <person name="Winkler M.E."/>
        </authorList>
    </citation>
    <scope>NUCLEOTIDE SEQUENCE</scope>
</reference>
<feature type="non-terminal residue" evidence="1">
    <location>
        <position position="431"/>
    </location>
</feature>